<name>A0ABS4BG13_9HYPH</name>
<accession>A0ABS4BG13</accession>
<evidence type="ECO:0000256" key="1">
    <source>
        <dbReference type="SAM" id="MobiDB-lite"/>
    </source>
</evidence>
<dbReference type="Proteomes" id="UP000678276">
    <property type="component" value="Unassembled WGS sequence"/>
</dbReference>
<dbReference type="RefSeq" id="WP_209594095.1">
    <property type="nucleotide sequence ID" value="NZ_JAGJCF010000004.1"/>
</dbReference>
<comment type="caution">
    <text evidence="2">The sequence shown here is derived from an EMBL/GenBank/DDBJ whole genome shotgun (WGS) entry which is preliminary data.</text>
</comment>
<dbReference type="EMBL" id="JAGJCF010000004">
    <property type="protein sequence ID" value="MBP0615693.1"/>
    <property type="molecule type" value="Genomic_DNA"/>
</dbReference>
<organism evidence="2 3">
    <name type="scientific">Jiella mangrovi</name>
    <dbReference type="NCBI Taxonomy" id="2821407"/>
    <lineage>
        <taxon>Bacteria</taxon>
        <taxon>Pseudomonadati</taxon>
        <taxon>Pseudomonadota</taxon>
        <taxon>Alphaproteobacteria</taxon>
        <taxon>Hyphomicrobiales</taxon>
        <taxon>Aurantimonadaceae</taxon>
        <taxon>Jiella</taxon>
    </lineage>
</organism>
<gene>
    <name evidence="2" type="ORF">J6595_08880</name>
</gene>
<protein>
    <submittedName>
        <fullName evidence="2">Uncharacterized protein</fullName>
    </submittedName>
</protein>
<evidence type="ECO:0000313" key="2">
    <source>
        <dbReference type="EMBL" id="MBP0615693.1"/>
    </source>
</evidence>
<evidence type="ECO:0000313" key="3">
    <source>
        <dbReference type="Proteomes" id="UP000678276"/>
    </source>
</evidence>
<sequence>MLSVGDVFASATGLPDVPPSKPRPAPVRRAPPEAANGPKRKRAAPFSIRLSEEERAQLALEAGGEPLGTYIRVKVLDSSGQRKRRTGQPIEDRKALARLLGLLGKSELGAHLAELASAARSGSLPVDPETQTQLQETLADVRELRRLLMEALGLQMGGAAS</sequence>
<keyword evidence="3" id="KW-1185">Reference proteome</keyword>
<reference evidence="2 3" key="1">
    <citation type="submission" date="2021-04" db="EMBL/GenBank/DDBJ databases">
        <title>Whole genome sequence of Jiella sp. KSK16Y-1.</title>
        <authorList>
            <person name="Tuo L."/>
        </authorList>
    </citation>
    <scope>NUCLEOTIDE SEQUENCE [LARGE SCALE GENOMIC DNA]</scope>
    <source>
        <strain evidence="2 3">KSK16Y-1</strain>
    </source>
</reference>
<proteinExistence type="predicted"/>
<feature type="compositionally biased region" description="Pro residues" evidence="1">
    <location>
        <begin position="16"/>
        <end position="25"/>
    </location>
</feature>
<feature type="region of interest" description="Disordered" evidence="1">
    <location>
        <begin position="1"/>
        <end position="48"/>
    </location>
</feature>